<evidence type="ECO:0000259" key="9">
    <source>
        <dbReference type="Pfam" id="PF11838"/>
    </source>
</evidence>
<keyword evidence="2 7" id="KW-0645">Protease</keyword>
<dbReference type="EMBL" id="JARBJD010000023">
    <property type="protein sequence ID" value="KAK2960455.1"/>
    <property type="molecule type" value="Genomic_DNA"/>
</dbReference>
<dbReference type="InterPro" id="IPR050344">
    <property type="entry name" value="Peptidase_M1_aminopeptidases"/>
</dbReference>
<evidence type="ECO:0000256" key="1">
    <source>
        <dbReference type="ARBA" id="ARBA00010136"/>
    </source>
</evidence>
<evidence type="ECO:0000256" key="6">
    <source>
        <dbReference type="ARBA" id="ARBA00023049"/>
    </source>
</evidence>
<feature type="domain" description="Peptidase M1 membrane alanine aminopeptidase" evidence="8">
    <location>
        <begin position="241"/>
        <end position="460"/>
    </location>
</feature>
<evidence type="ECO:0000313" key="12">
    <source>
        <dbReference type="Proteomes" id="UP001281761"/>
    </source>
</evidence>
<dbReference type="InterPro" id="IPR042097">
    <property type="entry name" value="Aminopeptidase_N-like_N_sf"/>
</dbReference>
<dbReference type="InterPro" id="IPR001930">
    <property type="entry name" value="Peptidase_M1"/>
</dbReference>
<reference evidence="11 12" key="1">
    <citation type="journal article" date="2022" name="bioRxiv">
        <title>Genomics of Preaxostyla Flagellates Illuminates Evolutionary Transitions and the Path Towards Mitochondrial Loss.</title>
        <authorList>
            <person name="Novak L.V.F."/>
            <person name="Treitli S.C."/>
            <person name="Pyrih J."/>
            <person name="Halakuc P."/>
            <person name="Pipaliya S.V."/>
            <person name="Vacek V."/>
            <person name="Brzon O."/>
            <person name="Soukal P."/>
            <person name="Eme L."/>
            <person name="Dacks J.B."/>
            <person name="Karnkowska A."/>
            <person name="Elias M."/>
            <person name="Hampl V."/>
        </authorList>
    </citation>
    <scope>NUCLEOTIDE SEQUENCE [LARGE SCALE GENOMIC DNA]</scope>
    <source>
        <strain evidence="11">NAU3</strain>
        <tissue evidence="11">Gut</tissue>
    </source>
</reference>
<evidence type="ECO:0000256" key="5">
    <source>
        <dbReference type="ARBA" id="ARBA00022833"/>
    </source>
</evidence>
<dbReference type="EC" id="3.4.11.-" evidence="7"/>
<dbReference type="InterPro" id="IPR014782">
    <property type="entry name" value="Peptidase_M1_dom"/>
</dbReference>
<keyword evidence="7 11" id="KW-0031">Aminopeptidase</keyword>
<evidence type="ECO:0000313" key="11">
    <source>
        <dbReference type="EMBL" id="KAK2960455.1"/>
    </source>
</evidence>
<dbReference type="Gene3D" id="1.10.390.10">
    <property type="entry name" value="Neutral Protease Domain 2"/>
    <property type="match status" value="1"/>
</dbReference>
<dbReference type="Gene3D" id="2.60.40.1730">
    <property type="entry name" value="tricorn interacting facor f3 domain"/>
    <property type="match status" value="1"/>
</dbReference>
<sequence length="987" mass="110571">MTTQLKEVIQLDEILPVQYDLKIDVQSLANDSDEPELVKGELDYHFDVLKATNRLVLNCHEIVLDKVTLVKPLLSNSTPEISHNEQIMQTTLTFSEPLPIGTDAILRIEFHHNYAKDLLGHYDSTGHHLDGTPFRLSLTQFEPFYARNSFPCIDQPDAKALFNISILHPKDKIALSNMPVQSSTNVGDKSTLTVFQTTPKVSTYLVAWAIGDFESISGSCYDGKFAVNVYTMPGQKENASFALKTAVNAIEYLTKYTGIPIPLPKMDLLCVPDFSAGAMENWGLVTFREVALLADEKKSSIRAMKQIARTVTHELVHQWAGNLVTMTWWDELWLNEGFATFLADLVNNDLYPKWKIWNDFQVESQGAAFDADSKDSTHPIHVPILRVQDTEDIFDSISYEKSSCVLLMLNDFIGPEAFQKGFGLYLKELAYRNSTAEDLWEGFTKGTEDKIDVVSLMESWTKQTGHPLVIVRREGGKLHLSQKRFCRANLTNSGIEALSDETIWRIPLRVGVKYQGKADVTVLSHLMTERSITLDIADSEKIEWVKVNYGQCGFYRVLYADDISLNQLSAALTHNPDSLPVSDRLGIQSDLFSIANNSQGKIATCVECLSLVDKAYRKEDSLSVLRDAWMNLGSVIGINFEAVAHAKDNEYASTLVASFRKWKLGIFEPLAETLGIARLPEDKDALAALFSVPVTDDQEQVQLRAFVMNHLIGTRHKPSVEYLQKLFDETILPKITPIHLKEYEEMVKEVDRIERGDPEVVVSPEQIPGRIEADNALSTALQTIPANLRIPMFAAASLIQDKDAPLSELEVKRRQAFFAISHCISPILLPADQTMALSTFLGPCHRVEAKRMFLLCLSNRDTIGVRKMELYRAAAALCGLSQIGFGTEIWKLTIENEGKMWDALRARLSGNLISFMLEYLACCAVNSGSDERKAELTSLTEDFLTKRAASLPPITQLKIKEGIHTNTQLWDTQGAAVCDWIMNKGKS</sequence>
<dbReference type="GO" id="GO:0016285">
    <property type="term" value="F:alanyl aminopeptidase activity"/>
    <property type="evidence" value="ECO:0007669"/>
    <property type="project" value="UniProtKB-EC"/>
</dbReference>
<evidence type="ECO:0000259" key="8">
    <source>
        <dbReference type="Pfam" id="PF01433"/>
    </source>
</evidence>
<dbReference type="Proteomes" id="UP001281761">
    <property type="component" value="Unassembled WGS sequence"/>
</dbReference>
<dbReference type="Pfam" id="PF01433">
    <property type="entry name" value="Peptidase_M1"/>
    <property type="match status" value="1"/>
</dbReference>
<evidence type="ECO:0000256" key="3">
    <source>
        <dbReference type="ARBA" id="ARBA00022723"/>
    </source>
</evidence>
<dbReference type="Gene3D" id="1.25.50.20">
    <property type="match status" value="1"/>
</dbReference>
<comment type="cofactor">
    <cofactor evidence="7">
        <name>Zn(2+)</name>
        <dbReference type="ChEBI" id="CHEBI:29105"/>
    </cofactor>
    <text evidence="7">Binds 1 zinc ion per subunit.</text>
</comment>
<dbReference type="InterPro" id="IPR027268">
    <property type="entry name" value="Peptidase_M4/M1_CTD_sf"/>
</dbReference>
<proteinExistence type="inferred from homology"/>
<keyword evidence="12" id="KW-1185">Reference proteome</keyword>
<evidence type="ECO:0000259" key="10">
    <source>
        <dbReference type="Pfam" id="PF17900"/>
    </source>
</evidence>
<name>A0ABQ9Y9T2_9EUKA</name>
<keyword evidence="4 7" id="KW-0378">Hydrolase</keyword>
<keyword evidence="6 7" id="KW-0482">Metalloprotease</keyword>
<accession>A0ABQ9Y9T2</accession>
<evidence type="ECO:0000256" key="2">
    <source>
        <dbReference type="ARBA" id="ARBA00022670"/>
    </source>
</evidence>
<dbReference type="PRINTS" id="PR00756">
    <property type="entry name" value="ALADIPTASE"/>
</dbReference>
<evidence type="ECO:0000256" key="4">
    <source>
        <dbReference type="ARBA" id="ARBA00022801"/>
    </source>
</evidence>
<dbReference type="PANTHER" id="PTHR11533:SF299">
    <property type="entry name" value="AMINOPEPTIDASE"/>
    <property type="match status" value="1"/>
</dbReference>
<organism evidence="11 12">
    <name type="scientific">Blattamonas nauphoetae</name>
    <dbReference type="NCBI Taxonomy" id="2049346"/>
    <lineage>
        <taxon>Eukaryota</taxon>
        <taxon>Metamonada</taxon>
        <taxon>Preaxostyla</taxon>
        <taxon>Oxymonadida</taxon>
        <taxon>Blattamonas</taxon>
    </lineage>
</organism>
<dbReference type="CDD" id="cd09601">
    <property type="entry name" value="M1_APN-Q_like"/>
    <property type="match status" value="1"/>
</dbReference>
<feature type="domain" description="ERAP1-like C-terminal" evidence="9">
    <location>
        <begin position="544"/>
        <end position="731"/>
    </location>
</feature>
<protein>
    <recommendedName>
        <fullName evidence="7">Aminopeptidase</fullName>
        <ecNumber evidence="7">3.4.11.-</ecNumber>
    </recommendedName>
</protein>
<dbReference type="Pfam" id="PF17900">
    <property type="entry name" value="Peptidase_M1_N"/>
    <property type="match status" value="1"/>
</dbReference>
<dbReference type="Pfam" id="PF11838">
    <property type="entry name" value="ERAP1_C"/>
    <property type="match status" value="1"/>
</dbReference>
<dbReference type="SUPFAM" id="SSF55486">
    <property type="entry name" value="Metalloproteases ('zincins'), catalytic domain"/>
    <property type="match status" value="1"/>
</dbReference>
<dbReference type="InterPro" id="IPR024571">
    <property type="entry name" value="ERAP1-like_C_dom"/>
</dbReference>
<dbReference type="PANTHER" id="PTHR11533">
    <property type="entry name" value="PROTEASE M1 ZINC METALLOPROTEASE"/>
    <property type="match status" value="1"/>
</dbReference>
<feature type="domain" description="Aminopeptidase N-like N-terminal" evidence="10">
    <location>
        <begin position="16"/>
        <end position="205"/>
    </location>
</feature>
<comment type="similarity">
    <text evidence="1 7">Belongs to the peptidase M1 family.</text>
</comment>
<keyword evidence="5 7" id="KW-0862">Zinc</keyword>
<dbReference type="Gene3D" id="2.60.40.1910">
    <property type="match status" value="1"/>
</dbReference>
<dbReference type="InterPro" id="IPR034016">
    <property type="entry name" value="M1_APN-typ"/>
</dbReference>
<comment type="caution">
    <text evidence="11">The sequence shown here is derived from an EMBL/GenBank/DDBJ whole genome shotgun (WGS) entry which is preliminary data.</text>
</comment>
<gene>
    <name evidence="11" type="ORF">BLNAU_4672</name>
</gene>
<dbReference type="InterPro" id="IPR045357">
    <property type="entry name" value="Aminopeptidase_N-like_N"/>
</dbReference>
<evidence type="ECO:0000256" key="7">
    <source>
        <dbReference type="RuleBase" id="RU364040"/>
    </source>
</evidence>
<keyword evidence="3 7" id="KW-0479">Metal-binding</keyword>
<dbReference type="SUPFAM" id="SSF63737">
    <property type="entry name" value="Leukotriene A4 hydrolase N-terminal domain"/>
    <property type="match status" value="1"/>
</dbReference>